<protein>
    <submittedName>
        <fullName evidence="2">Phosphotransferase</fullName>
    </submittedName>
</protein>
<dbReference type="GO" id="GO:0006646">
    <property type="term" value="P:phosphatidylethanolamine biosynthetic process"/>
    <property type="evidence" value="ECO:0007669"/>
    <property type="project" value="TreeGrafter"/>
</dbReference>
<dbReference type="Proteomes" id="UP000705230">
    <property type="component" value="Unassembled WGS sequence"/>
</dbReference>
<dbReference type="GO" id="GO:0005737">
    <property type="term" value="C:cytoplasm"/>
    <property type="evidence" value="ECO:0007669"/>
    <property type="project" value="TreeGrafter"/>
</dbReference>
<dbReference type="Gene3D" id="3.90.1200.10">
    <property type="match status" value="1"/>
</dbReference>
<dbReference type="EMBL" id="JADHSG010000021">
    <property type="protein sequence ID" value="MBL6903823.1"/>
    <property type="molecule type" value="Genomic_DNA"/>
</dbReference>
<dbReference type="AlphaFoldDB" id="A0A937M369"/>
<feature type="domain" description="Aminoglycoside phosphotransferase" evidence="1">
    <location>
        <begin position="55"/>
        <end position="209"/>
    </location>
</feature>
<dbReference type="InterPro" id="IPR011009">
    <property type="entry name" value="Kinase-like_dom_sf"/>
</dbReference>
<sequence length="266" mass="30757">MQSVIERIESVPGSCVLKEELSSSSITKIFLCIFNDIKSVIRFDLPVASQLGVDRQNEINILHSINHLDLAPEILFSDIQAGILIWKYISGSEPYFNKEKFNLNSLHDLGSSLSSLHSFPIPKNSIDIFSNSMLVYQSLLESPSEKLLFSKAMALYKKLEKDGTRKVFSHNDLHQKNILWDKKYYFLDWEYSGLNHPCFDIASLVKSFQLSQSQINELSCGYKANQHIFYMNTLNPWIQFIEYLEEIWEISVNKILNKQEMKDSLD</sequence>
<dbReference type="PANTHER" id="PTHR22603">
    <property type="entry name" value="CHOLINE/ETHANOALAMINE KINASE"/>
    <property type="match status" value="1"/>
</dbReference>
<gene>
    <name evidence="2" type="ORF">ISR29_06450</name>
</gene>
<name>A0A937M369_9GAMM</name>
<dbReference type="SUPFAM" id="SSF56112">
    <property type="entry name" value="Protein kinase-like (PK-like)"/>
    <property type="match status" value="1"/>
</dbReference>
<dbReference type="GO" id="GO:0004305">
    <property type="term" value="F:ethanolamine kinase activity"/>
    <property type="evidence" value="ECO:0007669"/>
    <property type="project" value="TreeGrafter"/>
</dbReference>
<reference evidence="2" key="1">
    <citation type="submission" date="2020-10" db="EMBL/GenBank/DDBJ databases">
        <title>Microbiome of the Black Sea water column analyzed by genome centric metagenomics.</title>
        <authorList>
            <person name="Cabello-Yeves P.J."/>
            <person name="Callieri C."/>
            <person name="Picazo A."/>
            <person name="Mehrshad M."/>
            <person name="Haro-Moreno J.M."/>
            <person name="Roda-Garcia J."/>
            <person name="Dzembekova N."/>
            <person name="Slabakova V."/>
            <person name="Slabakova N."/>
            <person name="Moncheva S."/>
            <person name="Rodriguez-Valera F."/>
        </authorList>
    </citation>
    <scope>NUCLEOTIDE SEQUENCE</scope>
    <source>
        <strain evidence="2">BS30m-G43</strain>
    </source>
</reference>
<dbReference type="Gene3D" id="3.30.200.20">
    <property type="entry name" value="Phosphorylase Kinase, domain 1"/>
    <property type="match status" value="1"/>
</dbReference>
<organism evidence="2 3">
    <name type="scientific">SAR86 cluster bacterium</name>
    <dbReference type="NCBI Taxonomy" id="2030880"/>
    <lineage>
        <taxon>Bacteria</taxon>
        <taxon>Pseudomonadati</taxon>
        <taxon>Pseudomonadota</taxon>
        <taxon>Gammaproteobacteria</taxon>
        <taxon>SAR86 cluster</taxon>
    </lineage>
</organism>
<evidence type="ECO:0000313" key="3">
    <source>
        <dbReference type="Proteomes" id="UP000705230"/>
    </source>
</evidence>
<dbReference type="InterPro" id="IPR002575">
    <property type="entry name" value="Aminoglycoside_PTrfase"/>
</dbReference>
<evidence type="ECO:0000313" key="2">
    <source>
        <dbReference type="EMBL" id="MBL6903823.1"/>
    </source>
</evidence>
<dbReference type="Pfam" id="PF01636">
    <property type="entry name" value="APH"/>
    <property type="match status" value="1"/>
</dbReference>
<comment type="caution">
    <text evidence="2">The sequence shown here is derived from an EMBL/GenBank/DDBJ whole genome shotgun (WGS) entry which is preliminary data.</text>
</comment>
<dbReference type="PANTHER" id="PTHR22603:SF66">
    <property type="entry name" value="ETHANOLAMINE KINASE"/>
    <property type="match status" value="1"/>
</dbReference>
<accession>A0A937M369</accession>
<evidence type="ECO:0000259" key="1">
    <source>
        <dbReference type="Pfam" id="PF01636"/>
    </source>
</evidence>
<proteinExistence type="predicted"/>